<dbReference type="GO" id="GO:0016973">
    <property type="term" value="P:poly(A)+ mRNA export from nucleus"/>
    <property type="evidence" value="ECO:0007669"/>
    <property type="project" value="TreeGrafter"/>
</dbReference>
<evidence type="ECO:0000259" key="4">
    <source>
        <dbReference type="PROSITE" id="PS50800"/>
    </source>
</evidence>
<reference evidence="5 6" key="1">
    <citation type="journal article" date="2018" name="BMC Genomics">
        <title>Comparative genome analyses reveal sequence features reflecting distinct modes of host-adaptation between dicot and monocot powdery mildew.</title>
        <authorList>
            <person name="Wu Y."/>
            <person name="Ma X."/>
            <person name="Pan Z."/>
            <person name="Kale S.D."/>
            <person name="Song Y."/>
            <person name="King H."/>
            <person name="Zhang Q."/>
            <person name="Presley C."/>
            <person name="Deng X."/>
            <person name="Wei C.I."/>
            <person name="Xiao S."/>
        </authorList>
    </citation>
    <scope>NUCLEOTIDE SEQUENCE [LARGE SCALE GENOMIC DNA]</scope>
    <source>
        <strain evidence="5">UMSG3</strain>
    </source>
</reference>
<evidence type="ECO:0000313" key="6">
    <source>
        <dbReference type="Proteomes" id="UP000283383"/>
    </source>
</evidence>
<dbReference type="STRING" id="62708.A0A420HDP3"/>
<dbReference type="PANTHER" id="PTHR46551:SF1">
    <property type="entry name" value="SAP DOMAIN-CONTAINING RIBONUCLEOPROTEIN"/>
    <property type="match status" value="1"/>
</dbReference>
<feature type="compositionally biased region" description="Basic and acidic residues" evidence="3">
    <location>
        <begin position="195"/>
        <end position="216"/>
    </location>
</feature>
<dbReference type="Pfam" id="PF02037">
    <property type="entry name" value="SAP"/>
    <property type="match status" value="1"/>
</dbReference>
<feature type="region of interest" description="Disordered" evidence="3">
    <location>
        <begin position="179"/>
        <end position="227"/>
    </location>
</feature>
<comment type="caution">
    <text evidence="5">The sequence shown here is derived from an EMBL/GenBank/DDBJ whole genome shotgun (WGS) entry which is preliminary data.</text>
</comment>
<dbReference type="SUPFAM" id="SSF68906">
    <property type="entry name" value="SAP domain"/>
    <property type="match status" value="1"/>
</dbReference>
<organism evidence="5 6">
    <name type="scientific">Golovinomyces cichoracearum</name>
    <dbReference type="NCBI Taxonomy" id="62708"/>
    <lineage>
        <taxon>Eukaryota</taxon>
        <taxon>Fungi</taxon>
        <taxon>Dikarya</taxon>
        <taxon>Ascomycota</taxon>
        <taxon>Pezizomycotina</taxon>
        <taxon>Leotiomycetes</taxon>
        <taxon>Erysiphales</taxon>
        <taxon>Erysiphaceae</taxon>
        <taxon>Golovinomyces</taxon>
    </lineage>
</organism>
<dbReference type="GO" id="GO:0005634">
    <property type="term" value="C:nucleus"/>
    <property type="evidence" value="ECO:0007669"/>
    <property type="project" value="TreeGrafter"/>
</dbReference>
<gene>
    <name evidence="5" type="ORF">GcM3_200001</name>
</gene>
<dbReference type="InterPro" id="IPR040746">
    <property type="entry name" value="THO1_MOS11_C"/>
</dbReference>
<dbReference type="EMBL" id="MCBQ01020092">
    <property type="protein sequence ID" value="RKF55564.1"/>
    <property type="molecule type" value="Genomic_DNA"/>
</dbReference>
<feature type="compositionally biased region" description="Acidic residues" evidence="3">
    <location>
        <begin position="48"/>
        <end position="58"/>
    </location>
</feature>
<keyword evidence="1" id="KW-0597">Phosphoprotein</keyword>
<proteinExistence type="inferred from homology"/>
<dbReference type="Proteomes" id="UP000283383">
    <property type="component" value="Unassembled WGS sequence"/>
</dbReference>
<evidence type="ECO:0000256" key="1">
    <source>
        <dbReference type="ARBA" id="ARBA00022553"/>
    </source>
</evidence>
<feature type="domain" description="SAP" evidence="4">
    <location>
        <begin position="5"/>
        <end position="39"/>
    </location>
</feature>
<dbReference type="InterPro" id="IPR036361">
    <property type="entry name" value="SAP_dom_sf"/>
</dbReference>
<evidence type="ECO:0000313" key="5">
    <source>
        <dbReference type="EMBL" id="RKF55564.1"/>
    </source>
</evidence>
<dbReference type="Gene3D" id="1.10.720.30">
    <property type="entry name" value="SAP domain"/>
    <property type="match status" value="1"/>
</dbReference>
<dbReference type="PROSITE" id="PS50800">
    <property type="entry name" value="SAP"/>
    <property type="match status" value="1"/>
</dbReference>
<sequence>MAIEYPSLKVPDLKKLLQERGLAVSGNKAELISKLVEDDKKSAIATAGEDEIDWEEDDKMISTAPAPTTAAPSLATHIQTKVSKTDQPVSKLDDQNSKKKQKVIPEEPSVNEKSQKLASTEGSDCEFALGLGQSDTITEAEKRAARAKRFGLAQSEEAIKMAERAKKFRLPSHKDEVVQSLDAALPERRPKRMRHEKDKLNSRPEKRNATDRRVNNDTRNNNNNAGLNKMKIAAILDDPIERAKAEARAKRFSRPVVT</sequence>
<dbReference type="InterPro" id="IPR003034">
    <property type="entry name" value="SAP_dom"/>
</dbReference>
<dbReference type="PANTHER" id="PTHR46551">
    <property type="entry name" value="SAP DOMAIN-CONTAINING RIBONUCLEOPROTEIN"/>
    <property type="match status" value="1"/>
</dbReference>
<feature type="compositionally biased region" description="Low complexity" evidence="3">
    <location>
        <begin position="63"/>
        <end position="72"/>
    </location>
</feature>
<protein>
    <submittedName>
        <fullName evidence="5">Uncharacterized protein C31H12.03c</fullName>
    </submittedName>
</protein>
<dbReference type="AlphaFoldDB" id="A0A420HDP3"/>
<feature type="region of interest" description="Disordered" evidence="3">
    <location>
        <begin position="40"/>
        <end position="122"/>
    </location>
</feature>
<keyword evidence="6" id="KW-1185">Reference proteome</keyword>
<evidence type="ECO:0000256" key="2">
    <source>
        <dbReference type="ARBA" id="ARBA00046328"/>
    </source>
</evidence>
<dbReference type="InterPro" id="IPR052240">
    <property type="entry name" value="SAP_domain_ribonucleoprotein"/>
</dbReference>
<dbReference type="SMART" id="SM00513">
    <property type="entry name" value="SAP"/>
    <property type="match status" value="1"/>
</dbReference>
<name>A0A420HDP3_9PEZI</name>
<evidence type="ECO:0000256" key="3">
    <source>
        <dbReference type="SAM" id="MobiDB-lite"/>
    </source>
</evidence>
<comment type="similarity">
    <text evidence="2">Belongs to the SAP domain-containing ribonucleoprotein family.</text>
</comment>
<accession>A0A420HDP3</accession>
<dbReference type="Pfam" id="PF18592">
    <property type="entry name" value="Tho1_MOS11_C"/>
    <property type="match status" value="1"/>
</dbReference>
<feature type="compositionally biased region" description="Polar residues" evidence="3">
    <location>
        <begin position="76"/>
        <end position="88"/>
    </location>
</feature>